<evidence type="ECO:0000256" key="4">
    <source>
        <dbReference type="SAM" id="MobiDB-lite"/>
    </source>
</evidence>
<keyword evidence="3" id="KW-0539">Nucleus</keyword>
<evidence type="ECO:0000259" key="5">
    <source>
        <dbReference type="PROSITE" id="PS50249"/>
    </source>
</evidence>
<evidence type="ECO:0000313" key="8">
    <source>
        <dbReference type="EMBL" id="CDH54704.1"/>
    </source>
</evidence>
<feature type="domain" description="SANT" evidence="6">
    <location>
        <begin position="196"/>
        <end position="241"/>
    </location>
</feature>
<dbReference type="InterPro" id="IPR006447">
    <property type="entry name" value="Myb_dom_plants"/>
</dbReference>
<evidence type="ECO:0000256" key="2">
    <source>
        <dbReference type="ARBA" id="ARBA00023163"/>
    </source>
</evidence>
<evidence type="ECO:0000256" key="3">
    <source>
        <dbReference type="ARBA" id="ARBA00023242"/>
    </source>
</evidence>
<dbReference type="InterPro" id="IPR017884">
    <property type="entry name" value="SANT_dom"/>
</dbReference>
<dbReference type="PROSITE" id="PS51294">
    <property type="entry name" value="HTH_MYB"/>
    <property type="match status" value="1"/>
</dbReference>
<gene>
    <name evidence="8" type="ORF">LCOR_05924.1</name>
</gene>
<keyword evidence="2" id="KW-0804">Transcription</keyword>
<feature type="domain" description="MPN" evidence="5">
    <location>
        <begin position="425"/>
        <end position="568"/>
    </location>
</feature>
<evidence type="ECO:0000256" key="1">
    <source>
        <dbReference type="ARBA" id="ARBA00023015"/>
    </source>
</evidence>
<keyword evidence="9" id="KW-1185">Reference proteome</keyword>
<organism evidence="8 9">
    <name type="scientific">Lichtheimia corymbifera JMRC:FSU:9682</name>
    <dbReference type="NCBI Taxonomy" id="1263082"/>
    <lineage>
        <taxon>Eukaryota</taxon>
        <taxon>Fungi</taxon>
        <taxon>Fungi incertae sedis</taxon>
        <taxon>Mucoromycota</taxon>
        <taxon>Mucoromycotina</taxon>
        <taxon>Mucoromycetes</taxon>
        <taxon>Mucorales</taxon>
        <taxon>Lichtheimiaceae</taxon>
        <taxon>Lichtheimia</taxon>
    </lineage>
</organism>
<protein>
    <submittedName>
        <fullName evidence="8">Protein</fullName>
    </submittedName>
</protein>
<name>A0A068RXI1_9FUNG</name>
<feature type="compositionally biased region" description="Acidic residues" evidence="4">
    <location>
        <begin position="104"/>
        <end position="118"/>
    </location>
</feature>
<dbReference type="STRING" id="1263082.A0A068RXI1"/>
<sequence>MFLHVLPLDWQQFSTFITPIQLSQPKNFSPITNHSTYPRHYNLYISSIMPSKAPLSKAQEEEMSSALIAKLLAEDAMGGGNTDDYYAEYSNDHASYDQYHGRDEDDGGSYEEMSDDDMYAPRRKQSRGKKASNATAGKRGRKRKSADTAQEKAQGSNDQTNDTSTTDAAAADTGKKPAIKKPRKPVPEGCNTGVYSEKEEALFLEGLEKYGRDWHKLTEHIGTREPNSIRSHAQKYFIKLYRDNIPLPAKVRESGEGYTLSGKPLDPESAAAKAYLGRGSSSSSGPRPTQKQPSSDPQSAQQQEQQSAQPELSDKSDNTASNPDLKIGESSEKKEKAPSPPREKKKVEKKAEKKPTPEPRPASPSPYDENGRTDYSKRKLRRTRERTSIAYSQLNKDDDPLTMVKCEPFAGKPGSDIAGCQPFELQVHSNVLLAMDFHAHLMTTEIIGFLAGEWDKEQRRMCIKEAFPCRSLNTGQNDVNVEMDPTSAIETRQRIEEKNMTVVGWYHSHPMFAPDPSIVDLENQQNYQTLCREKCGENGNQTVEPFVGAIIGPYDPRLPGSLSVVNWFYVSDSKADRGVPKRLIYELQEDESLCDEQTERLLNLLEVYKDSPEKVDFTDMWRQDIHENKLEKLIKSLGMRMPWIHKEQPQDSEQQVDSFLNNVRSKLKDW</sequence>
<dbReference type="InterPro" id="IPR009057">
    <property type="entry name" value="Homeodomain-like_sf"/>
</dbReference>
<dbReference type="GO" id="GO:0008237">
    <property type="term" value="F:metallopeptidase activity"/>
    <property type="evidence" value="ECO:0007669"/>
    <property type="project" value="InterPro"/>
</dbReference>
<dbReference type="CDD" id="cd00167">
    <property type="entry name" value="SANT"/>
    <property type="match status" value="1"/>
</dbReference>
<dbReference type="Gene3D" id="3.40.140.10">
    <property type="entry name" value="Cytidine Deaminase, domain 2"/>
    <property type="match status" value="1"/>
</dbReference>
<evidence type="ECO:0000313" key="9">
    <source>
        <dbReference type="Proteomes" id="UP000027586"/>
    </source>
</evidence>
<comment type="caution">
    <text evidence="8">The sequence shown here is derived from an EMBL/GenBank/DDBJ whole genome shotgun (WGS) entry which is preliminary data.</text>
</comment>
<feature type="domain" description="HTH myb-type" evidence="7">
    <location>
        <begin position="196"/>
        <end position="241"/>
    </location>
</feature>
<dbReference type="InterPro" id="IPR017930">
    <property type="entry name" value="Myb_dom"/>
</dbReference>
<dbReference type="InterPro" id="IPR001005">
    <property type="entry name" value="SANT/Myb"/>
</dbReference>
<evidence type="ECO:0000259" key="7">
    <source>
        <dbReference type="PROSITE" id="PS51294"/>
    </source>
</evidence>
<feature type="compositionally biased region" description="Low complexity" evidence="4">
    <location>
        <begin position="277"/>
        <end position="311"/>
    </location>
</feature>
<dbReference type="GO" id="GO:0003677">
    <property type="term" value="F:DNA binding"/>
    <property type="evidence" value="ECO:0007669"/>
    <property type="project" value="InterPro"/>
</dbReference>
<feature type="region of interest" description="Disordered" evidence="4">
    <location>
        <begin position="96"/>
        <end position="192"/>
    </location>
</feature>
<dbReference type="VEuPathDB" id="FungiDB:LCOR_05924.1"/>
<dbReference type="InterPro" id="IPR037518">
    <property type="entry name" value="MPN"/>
</dbReference>
<dbReference type="AlphaFoldDB" id="A0A068RXI1"/>
<dbReference type="InterPro" id="IPR000555">
    <property type="entry name" value="JAMM/MPN+_dom"/>
</dbReference>
<dbReference type="PROSITE" id="PS51293">
    <property type="entry name" value="SANT"/>
    <property type="match status" value="1"/>
</dbReference>
<dbReference type="PROSITE" id="PS50249">
    <property type="entry name" value="MPN"/>
    <property type="match status" value="1"/>
</dbReference>
<dbReference type="SMART" id="SM00717">
    <property type="entry name" value="SANT"/>
    <property type="match status" value="1"/>
</dbReference>
<dbReference type="InterPro" id="IPR050242">
    <property type="entry name" value="JAMM_MPN+_peptidase_M67A"/>
</dbReference>
<dbReference type="PANTHER" id="PTHR10410">
    <property type="entry name" value="EUKARYOTIC TRANSLATION INITIATION FACTOR 3 -RELATED"/>
    <property type="match status" value="1"/>
</dbReference>
<dbReference type="NCBIfam" id="TIGR01557">
    <property type="entry name" value="myb_SHAQKYF"/>
    <property type="match status" value="1"/>
</dbReference>
<feature type="region of interest" description="Disordered" evidence="4">
    <location>
        <begin position="255"/>
        <end position="386"/>
    </location>
</feature>
<dbReference type="Pfam" id="PF01398">
    <property type="entry name" value="JAB"/>
    <property type="match status" value="1"/>
</dbReference>
<accession>A0A068RXI1</accession>
<dbReference type="EMBL" id="CBTN010000024">
    <property type="protein sequence ID" value="CDH54704.1"/>
    <property type="molecule type" value="Genomic_DNA"/>
</dbReference>
<dbReference type="OrthoDB" id="118550at2759"/>
<dbReference type="SUPFAM" id="SSF102712">
    <property type="entry name" value="JAB1/MPN domain"/>
    <property type="match status" value="1"/>
</dbReference>
<reference evidence="8" key="1">
    <citation type="submission" date="2013-08" db="EMBL/GenBank/DDBJ databases">
        <title>Gene expansion shapes genome architecture in the human pathogen Lichtheimia corymbifera: an evolutionary genomics analysis in the ancient terrestrial Mucorales (Mucoromycotina).</title>
        <authorList>
            <person name="Schwartze V.U."/>
            <person name="Winter S."/>
            <person name="Shelest E."/>
            <person name="Marcet-Houben M."/>
            <person name="Horn F."/>
            <person name="Wehner S."/>
            <person name="Hoffmann K."/>
            <person name="Riege K."/>
            <person name="Sammeth M."/>
            <person name="Nowrousian M."/>
            <person name="Valiante V."/>
            <person name="Linde J."/>
            <person name="Jacobsen I.D."/>
            <person name="Marz M."/>
            <person name="Brakhage A.A."/>
            <person name="Gabaldon T."/>
            <person name="Bocker S."/>
            <person name="Voigt K."/>
        </authorList>
    </citation>
    <scope>NUCLEOTIDE SEQUENCE [LARGE SCALE GENOMIC DNA]</scope>
    <source>
        <strain evidence="8">FSU 9682</strain>
    </source>
</reference>
<keyword evidence="1" id="KW-0805">Transcription regulation</keyword>
<evidence type="ECO:0000259" key="6">
    <source>
        <dbReference type="PROSITE" id="PS51293"/>
    </source>
</evidence>
<feature type="compositionally biased region" description="Basic and acidic residues" evidence="4">
    <location>
        <begin position="326"/>
        <end position="357"/>
    </location>
</feature>
<proteinExistence type="predicted"/>
<dbReference type="SUPFAM" id="SSF46689">
    <property type="entry name" value="Homeodomain-like"/>
    <property type="match status" value="1"/>
</dbReference>
<dbReference type="Gene3D" id="1.10.10.60">
    <property type="entry name" value="Homeodomain-like"/>
    <property type="match status" value="1"/>
</dbReference>
<dbReference type="Proteomes" id="UP000027586">
    <property type="component" value="Unassembled WGS sequence"/>
</dbReference>
<dbReference type="Pfam" id="PF00249">
    <property type="entry name" value="Myb_DNA-binding"/>
    <property type="match status" value="1"/>
</dbReference>
<feature type="compositionally biased region" description="Basic residues" evidence="4">
    <location>
        <begin position="121"/>
        <end position="130"/>
    </location>
</feature>
<dbReference type="SMART" id="SM00232">
    <property type="entry name" value="JAB_MPN"/>
    <property type="match status" value="1"/>
</dbReference>
<feature type="compositionally biased region" description="Low complexity" evidence="4">
    <location>
        <begin position="156"/>
        <end position="172"/>
    </location>
</feature>